<comment type="caution">
    <text evidence="6">The sequence shown here is derived from an EMBL/GenBank/DDBJ whole genome shotgun (WGS) entry which is preliminary data.</text>
</comment>
<evidence type="ECO:0000256" key="1">
    <source>
        <dbReference type="ARBA" id="ARBA00006594"/>
    </source>
</evidence>
<dbReference type="SUPFAM" id="SSF53335">
    <property type="entry name" value="S-adenosyl-L-methionine-dependent methyltransferases"/>
    <property type="match status" value="1"/>
</dbReference>
<sequence>MVNIIWKDKTDNTSSIEDLKATYSNFFQTFNLHPYSKNGEFKLNKNASEWRNKLFWGENLEVLYHLLNEFEEKIDLIYIDPPFFSGTNYEIEIEDGNKIYNSIAYYDHWDNNLDSYLQMLYERINLFRKLLSKKGLLFIHSDWHANHFLRLILDEIFGSNKFVNNIIWYYYNKYSAGKKNLPRAHDTILVYSKSNKYTFNQIRIPREKPIKQLKREMVKGVLKNAKDEKGHVIYRIVTDKKMDDVWRIPCLQPASKEYSGFPTQKHHDLLERIIKIGSNEGDLVADFFCGSGTTLLMAEKLKRKWIGCDISEYSIYLTRKRILNYQEVNNINNKFEFLIDNDLEKKKLIESNFFQKDLSIKRKK</sequence>
<feature type="domain" description="DNA methylase N-4/N-6" evidence="5">
    <location>
        <begin position="74"/>
        <end position="317"/>
    </location>
</feature>
<dbReference type="EMBL" id="LAZR01008945">
    <property type="protein sequence ID" value="KKM75613.1"/>
    <property type="molecule type" value="Genomic_DNA"/>
</dbReference>
<proteinExistence type="inferred from homology"/>
<dbReference type="InterPro" id="IPR002941">
    <property type="entry name" value="DNA_methylase_N4/N6"/>
</dbReference>
<dbReference type="PROSITE" id="PS00092">
    <property type="entry name" value="N6_MTASE"/>
    <property type="match status" value="1"/>
</dbReference>
<keyword evidence="3" id="KW-0808">Transferase</keyword>
<keyword evidence="4" id="KW-0949">S-adenosyl-L-methionine</keyword>
<organism evidence="6">
    <name type="scientific">marine sediment metagenome</name>
    <dbReference type="NCBI Taxonomy" id="412755"/>
    <lineage>
        <taxon>unclassified sequences</taxon>
        <taxon>metagenomes</taxon>
        <taxon>ecological metagenomes</taxon>
    </lineage>
</organism>
<dbReference type="Gene3D" id="3.40.50.150">
    <property type="entry name" value="Vaccinia Virus protein VP39"/>
    <property type="match status" value="1"/>
</dbReference>
<evidence type="ECO:0000256" key="4">
    <source>
        <dbReference type="ARBA" id="ARBA00022691"/>
    </source>
</evidence>
<dbReference type="Pfam" id="PF01555">
    <property type="entry name" value="N6_N4_Mtase"/>
    <property type="match status" value="1"/>
</dbReference>
<evidence type="ECO:0000313" key="6">
    <source>
        <dbReference type="EMBL" id="KKM75613.1"/>
    </source>
</evidence>
<reference evidence="6" key="1">
    <citation type="journal article" date="2015" name="Nature">
        <title>Complex archaea that bridge the gap between prokaryotes and eukaryotes.</title>
        <authorList>
            <person name="Spang A."/>
            <person name="Saw J.H."/>
            <person name="Jorgensen S.L."/>
            <person name="Zaremba-Niedzwiedzka K."/>
            <person name="Martijn J."/>
            <person name="Lind A.E."/>
            <person name="van Eijk R."/>
            <person name="Schleper C."/>
            <person name="Guy L."/>
            <person name="Ettema T.J."/>
        </authorList>
    </citation>
    <scope>NUCLEOTIDE SEQUENCE</scope>
</reference>
<dbReference type="InterPro" id="IPR029063">
    <property type="entry name" value="SAM-dependent_MTases_sf"/>
</dbReference>
<dbReference type="InterPro" id="IPR002295">
    <property type="entry name" value="N4/N6-MTase_EcoPI_Mod-like"/>
</dbReference>
<dbReference type="GO" id="GO:0003677">
    <property type="term" value="F:DNA binding"/>
    <property type="evidence" value="ECO:0007669"/>
    <property type="project" value="InterPro"/>
</dbReference>
<dbReference type="PANTHER" id="PTHR13370">
    <property type="entry name" value="RNA METHYLASE-RELATED"/>
    <property type="match status" value="1"/>
</dbReference>
<dbReference type="PRINTS" id="PR00506">
    <property type="entry name" value="D21N6MTFRASE"/>
</dbReference>
<comment type="similarity">
    <text evidence="1">Belongs to the N(4)/N(6)-methyltransferase family.</text>
</comment>
<dbReference type="GO" id="GO:0005737">
    <property type="term" value="C:cytoplasm"/>
    <property type="evidence" value="ECO:0007669"/>
    <property type="project" value="TreeGrafter"/>
</dbReference>
<protein>
    <recommendedName>
        <fullName evidence="5">DNA methylase N-4/N-6 domain-containing protein</fullName>
    </recommendedName>
</protein>
<accession>A0A0F9K0T6</accession>
<dbReference type="PANTHER" id="PTHR13370:SF24">
    <property type="entry name" value="TYPE III RESTRICTION-MODIFICATION ENZYME STYLTI MOD SUBUNIT"/>
    <property type="match status" value="1"/>
</dbReference>
<keyword evidence="2" id="KW-0489">Methyltransferase</keyword>
<dbReference type="AlphaFoldDB" id="A0A0F9K0T6"/>
<evidence type="ECO:0000259" key="5">
    <source>
        <dbReference type="Pfam" id="PF01555"/>
    </source>
</evidence>
<name>A0A0F9K0T6_9ZZZZ</name>
<evidence type="ECO:0000256" key="3">
    <source>
        <dbReference type="ARBA" id="ARBA00022679"/>
    </source>
</evidence>
<gene>
    <name evidence="6" type="ORF">LCGC14_1388500</name>
</gene>
<dbReference type="GO" id="GO:0008170">
    <property type="term" value="F:N-methyltransferase activity"/>
    <property type="evidence" value="ECO:0007669"/>
    <property type="project" value="InterPro"/>
</dbReference>
<evidence type="ECO:0000256" key="2">
    <source>
        <dbReference type="ARBA" id="ARBA00022603"/>
    </source>
</evidence>
<dbReference type="GO" id="GO:0032259">
    <property type="term" value="P:methylation"/>
    <property type="evidence" value="ECO:0007669"/>
    <property type="project" value="UniProtKB-KW"/>
</dbReference>
<dbReference type="InterPro" id="IPR002052">
    <property type="entry name" value="DNA_methylase_N6_adenine_CS"/>
</dbReference>